<reference evidence="2 3" key="1">
    <citation type="submission" date="2020-08" db="EMBL/GenBank/DDBJ databases">
        <title>Hymenobacter sp. S2-20-2 genome sequencing.</title>
        <authorList>
            <person name="Jin L."/>
        </authorList>
    </citation>
    <scope>NUCLEOTIDE SEQUENCE [LARGE SCALE GENOMIC DNA]</scope>
    <source>
        <strain evidence="2 3">S2-20-2</strain>
    </source>
</reference>
<dbReference type="KEGG" id="hsk:H4317_16195"/>
<organism evidence="2 3">
    <name type="scientific">Hymenobacter sediminicola</name>
    <dbReference type="NCBI Taxonomy" id="2761579"/>
    <lineage>
        <taxon>Bacteria</taxon>
        <taxon>Pseudomonadati</taxon>
        <taxon>Bacteroidota</taxon>
        <taxon>Cytophagia</taxon>
        <taxon>Cytophagales</taxon>
        <taxon>Hymenobacteraceae</taxon>
        <taxon>Hymenobacter</taxon>
    </lineage>
</organism>
<keyword evidence="3" id="KW-1185">Reference proteome</keyword>
<gene>
    <name evidence="2" type="ORF">H4317_16195</name>
</gene>
<dbReference type="EMBL" id="CP060202">
    <property type="protein sequence ID" value="QNH61680.1"/>
    <property type="molecule type" value="Genomic_DNA"/>
</dbReference>
<feature type="transmembrane region" description="Helical" evidence="1">
    <location>
        <begin position="20"/>
        <end position="43"/>
    </location>
</feature>
<dbReference type="AlphaFoldDB" id="A0A7G7W5N7"/>
<keyword evidence="1" id="KW-1133">Transmembrane helix</keyword>
<name>A0A7G7W5N7_9BACT</name>
<evidence type="ECO:0000313" key="3">
    <source>
        <dbReference type="Proteomes" id="UP000515489"/>
    </source>
</evidence>
<proteinExistence type="predicted"/>
<dbReference type="RefSeq" id="WP_185887606.1">
    <property type="nucleotide sequence ID" value="NZ_CP060202.1"/>
</dbReference>
<dbReference type="Proteomes" id="UP000515489">
    <property type="component" value="Chromosome"/>
</dbReference>
<sequence>MLTRQRRPMGLANRLSYLPWWAYILLIPGFYLFGWVLHLLGVIPGQ</sequence>
<accession>A0A7G7W5N7</accession>
<protein>
    <submittedName>
        <fullName evidence="2">Uncharacterized protein</fullName>
    </submittedName>
</protein>
<evidence type="ECO:0000256" key="1">
    <source>
        <dbReference type="SAM" id="Phobius"/>
    </source>
</evidence>
<keyword evidence="1" id="KW-0472">Membrane</keyword>
<keyword evidence="1" id="KW-0812">Transmembrane</keyword>
<evidence type="ECO:0000313" key="2">
    <source>
        <dbReference type="EMBL" id="QNH61680.1"/>
    </source>
</evidence>